<evidence type="ECO:0000313" key="1">
    <source>
        <dbReference type="EMBL" id="CCC93639.1"/>
    </source>
</evidence>
<name>G0UW73_TRYCI</name>
<dbReference type="EMBL" id="HE575323">
    <property type="protein sequence ID" value="CCC93639.1"/>
    <property type="molecule type" value="Genomic_DNA"/>
</dbReference>
<dbReference type="VEuPathDB" id="TriTrypDB:TcIL3000_10_4020"/>
<dbReference type="SUPFAM" id="SSF52047">
    <property type="entry name" value="RNI-like"/>
    <property type="match status" value="1"/>
</dbReference>
<gene>
    <name evidence="1" type="ORF">TCIL3000_10_4020</name>
</gene>
<sequence>MMYSDGTRKTMSELQRIASTTRRRIAEESAHLEQLSLSTSRTRALADRLLDLFACGATSHEKSGLMRVLNSFEPDMDISEVPLIPVAIALANGQLPFVKRLRAAGNSRVNDDSVILLSQVLRFSPGRTQLEQLDISGTKVTERGLTFLLEMMADQGKPFTLVARNLVRHEACASPDHAGGATDPFRKALEKARATGGCTTLL</sequence>
<accession>G0UW73</accession>
<organism evidence="1">
    <name type="scientific">Trypanosoma congolense (strain IL3000)</name>
    <dbReference type="NCBI Taxonomy" id="1068625"/>
    <lineage>
        <taxon>Eukaryota</taxon>
        <taxon>Discoba</taxon>
        <taxon>Euglenozoa</taxon>
        <taxon>Kinetoplastea</taxon>
        <taxon>Metakinetoplastina</taxon>
        <taxon>Trypanosomatida</taxon>
        <taxon>Trypanosomatidae</taxon>
        <taxon>Trypanosoma</taxon>
        <taxon>Nannomonas</taxon>
    </lineage>
</organism>
<proteinExistence type="predicted"/>
<dbReference type="AlphaFoldDB" id="G0UW73"/>
<protein>
    <submittedName>
        <fullName evidence="1">Uncharacterized protein</fullName>
    </submittedName>
</protein>
<reference evidence="1" key="1">
    <citation type="journal article" date="2012" name="Proc. Natl. Acad. Sci. U.S.A.">
        <title>Antigenic diversity is generated by distinct evolutionary mechanisms in African trypanosome species.</title>
        <authorList>
            <person name="Jackson A.P."/>
            <person name="Berry A."/>
            <person name="Aslett M."/>
            <person name="Allison H.C."/>
            <person name="Burton P."/>
            <person name="Vavrova-Anderson J."/>
            <person name="Brown R."/>
            <person name="Browne H."/>
            <person name="Corton N."/>
            <person name="Hauser H."/>
            <person name="Gamble J."/>
            <person name="Gilderthorp R."/>
            <person name="Marcello L."/>
            <person name="McQuillan J."/>
            <person name="Otto T.D."/>
            <person name="Quail M.A."/>
            <person name="Sanders M.J."/>
            <person name="van Tonder A."/>
            <person name="Ginger M.L."/>
            <person name="Field M.C."/>
            <person name="Barry J.D."/>
            <person name="Hertz-Fowler C."/>
            <person name="Berriman M."/>
        </authorList>
    </citation>
    <scope>NUCLEOTIDE SEQUENCE</scope>
    <source>
        <strain evidence="1">IL3000</strain>
    </source>
</reference>